<dbReference type="OrthoDB" id="9776706at2"/>
<keyword evidence="6 8" id="KW-1133">Transmembrane helix</keyword>
<dbReference type="InterPro" id="IPR011541">
    <property type="entry name" value="Ni/Co_transpt_high_affinity"/>
</dbReference>
<dbReference type="Pfam" id="PF03824">
    <property type="entry name" value="NicO"/>
    <property type="match status" value="1"/>
</dbReference>
<dbReference type="GO" id="GO:0015099">
    <property type="term" value="F:nickel cation transmembrane transporter activity"/>
    <property type="evidence" value="ECO:0007669"/>
    <property type="project" value="UniProtKB-UniRule"/>
</dbReference>
<evidence type="ECO:0000256" key="4">
    <source>
        <dbReference type="ARBA" id="ARBA00022596"/>
    </source>
</evidence>
<dbReference type="PANTHER" id="PTHR31611:SF0">
    <property type="entry name" value="HIGH-AFFINITY NICKEL TRANSPORT PROTEIN NIC1"/>
    <property type="match status" value="1"/>
</dbReference>
<feature type="transmembrane region" description="Helical" evidence="8">
    <location>
        <begin position="82"/>
        <end position="100"/>
    </location>
</feature>
<dbReference type="AlphaFoldDB" id="A0A2W2AGQ3"/>
<evidence type="ECO:0000256" key="5">
    <source>
        <dbReference type="ARBA" id="ARBA00022692"/>
    </source>
</evidence>
<evidence type="ECO:0000256" key="6">
    <source>
        <dbReference type="ARBA" id="ARBA00022989"/>
    </source>
</evidence>
<dbReference type="InterPro" id="IPR004688">
    <property type="entry name" value="Ni/Co_transpt"/>
</dbReference>
<evidence type="ECO:0000313" key="10">
    <source>
        <dbReference type="Proteomes" id="UP000248745"/>
    </source>
</evidence>
<evidence type="ECO:0000256" key="7">
    <source>
        <dbReference type="ARBA" id="ARBA00023136"/>
    </source>
</evidence>
<feature type="transmembrane region" description="Helical" evidence="8">
    <location>
        <begin position="159"/>
        <end position="178"/>
    </location>
</feature>
<keyword evidence="4" id="KW-0533">Nickel</keyword>
<dbReference type="RefSeq" id="WP_110999293.1">
    <property type="nucleotide sequence ID" value="NZ_QKTW01000017.1"/>
</dbReference>
<keyword evidence="7 8" id="KW-0472">Membrane</keyword>
<name>A0A2W2AGQ3_9BACT</name>
<gene>
    <name evidence="9" type="ORF">DN068_12620</name>
</gene>
<reference evidence="9 10" key="1">
    <citation type="submission" date="2018-06" db="EMBL/GenBank/DDBJ databases">
        <title>Mucibacter soli gen. nov., sp. nov., a new member of the family Chitinophagaceae producing mucin.</title>
        <authorList>
            <person name="Kim M.-K."/>
            <person name="Park S."/>
            <person name="Kim T.-S."/>
            <person name="Joung Y."/>
            <person name="Han J.-H."/>
            <person name="Kim S.B."/>
        </authorList>
    </citation>
    <scope>NUCLEOTIDE SEQUENCE [LARGE SCALE GENOMIC DNA]</scope>
    <source>
        <strain evidence="9 10">R1-15</strain>
    </source>
</reference>
<comment type="caution">
    <text evidence="9">The sequence shown here is derived from an EMBL/GenBank/DDBJ whole genome shotgun (WGS) entry which is preliminary data.</text>
</comment>
<dbReference type="EMBL" id="QKTW01000017">
    <property type="protein sequence ID" value="PZF72702.1"/>
    <property type="molecule type" value="Genomic_DNA"/>
</dbReference>
<dbReference type="PANTHER" id="PTHR31611">
    <property type="entry name" value="HIGH-AFFINITY NICKEL TRANSPORT PROTEIN NIC1"/>
    <property type="match status" value="1"/>
</dbReference>
<feature type="transmembrane region" description="Helical" evidence="8">
    <location>
        <begin position="203"/>
        <end position="221"/>
    </location>
</feature>
<dbReference type="GO" id="GO:0005886">
    <property type="term" value="C:plasma membrane"/>
    <property type="evidence" value="ECO:0007669"/>
    <property type="project" value="UniProtKB-SubCell"/>
</dbReference>
<feature type="transmembrane region" description="Helical" evidence="8">
    <location>
        <begin position="233"/>
        <end position="254"/>
    </location>
</feature>
<accession>A0A2W2AGQ3</accession>
<dbReference type="Proteomes" id="UP000248745">
    <property type="component" value="Unassembled WGS sequence"/>
</dbReference>
<feature type="transmembrane region" description="Helical" evidence="8">
    <location>
        <begin position="40"/>
        <end position="62"/>
    </location>
</feature>
<feature type="transmembrane region" description="Helical" evidence="8">
    <location>
        <begin position="121"/>
        <end position="139"/>
    </location>
</feature>
<evidence type="ECO:0000256" key="2">
    <source>
        <dbReference type="ARBA" id="ARBA00010892"/>
    </source>
</evidence>
<keyword evidence="5 8" id="KW-0812">Transmembrane</keyword>
<comment type="similarity">
    <text evidence="2 8">Belongs to the NiCoT transporter (TC 2.A.52) family.</text>
</comment>
<keyword evidence="3 8" id="KW-0813">Transport</keyword>
<proteinExistence type="inferred from homology"/>
<organism evidence="9 10">
    <name type="scientific">Taibaiella soli</name>
    <dbReference type="NCBI Taxonomy" id="1649169"/>
    <lineage>
        <taxon>Bacteria</taxon>
        <taxon>Pseudomonadati</taxon>
        <taxon>Bacteroidota</taxon>
        <taxon>Chitinophagia</taxon>
        <taxon>Chitinophagales</taxon>
        <taxon>Chitinophagaceae</taxon>
        <taxon>Taibaiella</taxon>
    </lineage>
</organism>
<protein>
    <recommendedName>
        <fullName evidence="8">Nickel/cobalt efflux system</fullName>
    </recommendedName>
</protein>
<sequence length="269" mass="29934">MELSGILLMFLLGLRHGFDPDHIAIIDNISVRYSSIKPRLAKWTGTLFATGHGSVVTCIAVMISKVSHSWHFSAATWNILDWIPGLILIGVGMINLRMLLRSKTYRPKGFKMLFLPARLKNSSSPMAIVFTGILFAMVFDTNTQAAAWAYTATSTLTTSYALLLGTAFSTGMIITDTIDSRILFKLMKHAADNQSVRSYRRKIGWIIVSISLLVGGYKLAVHLIPAMELDENVLTLLGVSFFAIMILFYSYILYTGLSANKKEPWQSKI</sequence>
<evidence type="ECO:0000256" key="1">
    <source>
        <dbReference type="ARBA" id="ARBA00004127"/>
    </source>
</evidence>
<comment type="subcellular location">
    <subcellularLocation>
        <location evidence="8">Cell membrane</location>
        <topology evidence="8">Multi-pass membrane protein</topology>
    </subcellularLocation>
    <subcellularLocation>
        <location evidence="1">Endomembrane system</location>
        <topology evidence="1">Multi-pass membrane protein</topology>
    </subcellularLocation>
</comment>
<dbReference type="GO" id="GO:0012505">
    <property type="term" value="C:endomembrane system"/>
    <property type="evidence" value="ECO:0007669"/>
    <property type="project" value="UniProtKB-SubCell"/>
</dbReference>
<evidence type="ECO:0000313" key="9">
    <source>
        <dbReference type="EMBL" id="PZF72702.1"/>
    </source>
</evidence>
<evidence type="ECO:0000256" key="8">
    <source>
        <dbReference type="RuleBase" id="RU362101"/>
    </source>
</evidence>
<evidence type="ECO:0000256" key="3">
    <source>
        <dbReference type="ARBA" id="ARBA00022448"/>
    </source>
</evidence>
<keyword evidence="10" id="KW-1185">Reference proteome</keyword>